<dbReference type="STRING" id="70667.A0A183SF76"/>
<gene>
    <name evidence="2" type="ORF">SSLN_LOCUS2874</name>
</gene>
<dbReference type="OrthoDB" id="6267964at2759"/>
<organism evidence="4">
    <name type="scientific">Schistocephalus solidus</name>
    <name type="common">Tapeworm</name>
    <dbReference type="NCBI Taxonomy" id="70667"/>
    <lineage>
        <taxon>Eukaryota</taxon>
        <taxon>Metazoa</taxon>
        <taxon>Spiralia</taxon>
        <taxon>Lophotrochozoa</taxon>
        <taxon>Platyhelminthes</taxon>
        <taxon>Cestoda</taxon>
        <taxon>Eucestoda</taxon>
        <taxon>Diphyllobothriidea</taxon>
        <taxon>Diphyllobothriidae</taxon>
        <taxon>Schistocephalus</taxon>
    </lineage>
</organism>
<name>A0A183SF76_SCHSO</name>
<feature type="region of interest" description="Disordered" evidence="1">
    <location>
        <begin position="561"/>
        <end position="583"/>
    </location>
</feature>
<dbReference type="EMBL" id="UYSU01032362">
    <property type="protein sequence ID" value="VDL89259.1"/>
    <property type="molecule type" value="Genomic_DNA"/>
</dbReference>
<dbReference type="Proteomes" id="UP000275846">
    <property type="component" value="Unassembled WGS sequence"/>
</dbReference>
<accession>A0A183SF76</accession>
<evidence type="ECO:0000256" key="1">
    <source>
        <dbReference type="SAM" id="MobiDB-lite"/>
    </source>
</evidence>
<sequence length="771" mass="87384">MQLMQLKSETLRRRRAEITSLVRQQISVQQAKKRAEMKSKEHTLRAGRMPVITVNAADIALTTEDMAIMEDKLLNQFGSRNSMYQGIENFLNSDTAAMEAMAKALGSDERAQQFVGTLKQPKYLLEYLQHKFGGLDRVFSLIDSATVGDFDAIHTMARAVGQDSDAIVKFVAFMEKTAFAAANCLQTKARNFPYVEDYIALLLKRDWSESELKDLANGRYKEELQPGDLPITNPLTTTATTMSEEMLLKFYKALKTTDHERKSSSDEGAAYTEVLADLEKPENRFILRPPNELLKEVASAMTSVPLIAGNDDHLPVEISRYFAHLVSRAQLVMAAAVIMEARTEISPLEEISELIYNALTTLNNAVYHLKKAGAGKIDEKTARTVASEVMRGSINEAYRVKMIMGSKLGGHLVHCLQVAHGRLLDKILRYVLLTDTKDHLDHLLADYLDAYSQKPMEQELIHRWLTFAALAFQLAHEVGIASSIPDLIKSFQSPKFYREAGIPYVAKRMRAKVDTPVGSDRLRSEYQPKTFLARKFSKRRTKKHRGQMALVEQMDVKHLSQMEEEKEGQGTEQPPPTTRSKLDLDEEDVYQLELPKTQTLHKLKDIQEIEFSVSIPLSRYKKGKKITEGVTFDDTMKEAWESLGQLQSNLETTYYRLKKVLEDLKEDISDDDVDAAVWQALRRKISRTSVATREAEEKEDEEDIDEVRPYFFNLLLPRSRLSTQNQLQDFTHNTFGANKKALSLLCAPAMKADLMRQSTACFMVVCVPATN</sequence>
<dbReference type="WBParaSite" id="SSLN_0000297401-mRNA-1">
    <property type="protein sequence ID" value="SSLN_0000297401-mRNA-1"/>
    <property type="gene ID" value="SSLN_0000297401"/>
</dbReference>
<reference evidence="2 3" key="2">
    <citation type="submission" date="2018-11" db="EMBL/GenBank/DDBJ databases">
        <authorList>
            <consortium name="Pathogen Informatics"/>
        </authorList>
    </citation>
    <scope>NUCLEOTIDE SEQUENCE [LARGE SCALE GENOMIC DNA]</scope>
    <source>
        <strain evidence="2 3">NST_G2</strain>
    </source>
</reference>
<dbReference type="AlphaFoldDB" id="A0A183SF76"/>
<evidence type="ECO:0000313" key="4">
    <source>
        <dbReference type="WBParaSite" id="SSLN_0000297401-mRNA-1"/>
    </source>
</evidence>
<keyword evidence="3" id="KW-1185">Reference proteome</keyword>
<protein>
    <submittedName>
        <fullName evidence="4">Serine/threonine protein kinase</fullName>
    </submittedName>
</protein>
<proteinExistence type="predicted"/>
<reference evidence="4" key="1">
    <citation type="submission" date="2016-06" db="UniProtKB">
        <authorList>
            <consortium name="WormBaseParasite"/>
        </authorList>
    </citation>
    <scope>IDENTIFICATION</scope>
</reference>
<evidence type="ECO:0000313" key="3">
    <source>
        <dbReference type="Proteomes" id="UP000275846"/>
    </source>
</evidence>
<evidence type="ECO:0000313" key="2">
    <source>
        <dbReference type="EMBL" id="VDL89259.1"/>
    </source>
</evidence>